<evidence type="ECO:0000313" key="2">
    <source>
        <dbReference type="Proteomes" id="UP000005387"/>
    </source>
</evidence>
<protein>
    <submittedName>
        <fullName evidence="1">Uncharacterized protein</fullName>
    </submittedName>
</protein>
<sequence>MLFRTARRLSSATIVLGEQENELNKSFNKEGAYSYSGALADGIGKVYLP</sequence>
<dbReference type="Proteomes" id="UP000005387">
    <property type="component" value="Unassembled WGS sequence"/>
</dbReference>
<reference evidence="1 2" key="1">
    <citation type="submission" date="2010-07" db="EMBL/GenBank/DDBJ databases">
        <title>The draft genome of Paenibacillus curdlanolyticus YK9.</title>
        <authorList>
            <consortium name="US DOE Joint Genome Institute (JGI-PGF)"/>
            <person name="Lucas S."/>
            <person name="Copeland A."/>
            <person name="Lapidus A."/>
            <person name="Cheng J.-F."/>
            <person name="Bruce D."/>
            <person name="Goodwin L."/>
            <person name="Pitluck S."/>
            <person name="Land M.L."/>
            <person name="Hauser L."/>
            <person name="Chang Y.-J."/>
            <person name="Jeffries C."/>
            <person name="Anderson I.J."/>
            <person name="Johnson E."/>
            <person name="Loganathan U."/>
            <person name="Mulhopadhyay B."/>
            <person name="Kyrpides N."/>
            <person name="Woyke T.J."/>
        </authorList>
    </citation>
    <scope>NUCLEOTIDE SEQUENCE [LARGE SCALE GENOMIC DNA]</scope>
    <source>
        <strain evidence="1 2">YK9</strain>
    </source>
</reference>
<gene>
    <name evidence="1" type="ORF">PaecuDRAFT_4474</name>
</gene>
<organism evidence="1 2">
    <name type="scientific">Paenibacillus curdlanolyticus YK9</name>
    <dbReference type="NCBI Taxonomy" id="717606"/>
    <lineage>
        <taxon>Bacteria</taxon>
        <taxon>Bacillati</taxon>
        <taxon>Bacillota</taxon>
        <taxon>Bacilli</taxon>
        <taxon>Bacillales</taxon>
        <taxon>Paenibacillaceae</taxon>
        <taxon>Paenibacillus</taxon>
    </lineage>
</organism>
<keyword evidence="2" id="KW-1185">Reference proteome</keyword>
<dbReference type="AlphaFoldDB" id="E0IFL4"/>
<proteinExistence type="predicted"/>
<accession>E0IFL4</accession>
<dbReference type="STRING" id="717606.PaecuDRAFT_4474"/>
<dbReference type="EMBL" id="AEDD01000014">
    <property type="protein sequence ID" value="EFM08680.1"/>
    <property type="molecule type" value="Genomic_DNA"/>
</dbReference>
<name>E0IFL4_9BACL</name>
<evidence type="ECO:0000313" key="1">
    <source>
        <dbReference type="EMBL" id="EFM08680.1"/>
    </source>
</evidence>